<keyword evidence="10" id="KW-0678">Repressor</keyword>
<dbReference type="GO" id="GO:0006351">
    <property type="term" value="P:DNA-templated transcription"/>
    <property type="evidence" value="ECO:0007669"/>
    <property type="project" value="InterPro"/>
</dbReference>
<comment type="caution">
    <text evidence="14">The sequence shown here is derived from an EMBL/GenBank/DDBJ whole genome shotgun (WGS) entry which is preliminary data.</text>
</comment>
<gene>
    <name evidence="14" type="ORF">JKP88DRAFT_305598</name>
</gene>
<accession>A0A836CIQ6</accession>
<dbReference type="GO" id="GO:0000417">
    <property type="term" value="C:HIR complex"/>
    <property type="evidence" value="ECO:0007669"/>
    <property type="project" value="TreeGrafter"/>
</dbReference>
<dbReference type="GO" id="GO:0006355">
    <property type="term" value="P:regulation of DNA-templated transcription"/>
    <property type="evidence" value="ECO:0007669"/>
    <property type="project" value="InterPro"/>
</dbReference>
<evidence type="ECO:0000256" key="8">
    <source>
        <dbReference type="ARBA" id="ARBA00023242"/>
    </source>
</evidence>
<keyword evidence="15" id="KW-1185">Reference proteome</keyword>
<comment type="similarity">
    <text evidence="2 10">Belongs to the WD repeat HIR1 family.</text>
</comment>
<feature type="domain" description="CAF1B/HIR1 beta-propeller" evidence="13">
    <location>
        <begin position="74"/>
        <end position="250"/>
    </location>
</feature>
<proteinExistence type="inferred from homology"/>
<dbReference type="OrthoDB" id="1741719at2759"/>
<dbReference type="InterPro" id="IPR036322">
    <property type="entry name" value="WD40_repeat_dom_sf"/>
</dbReference>
<evidence type="ECO:0000259" key="13">
    <source>
        <dbReference type="Pfam" id="PF24105"/>
    </source>
</evidence>
<dbReference type="InterPro" id="IPR011494">
    <property type="entry name" value="HIRA-like_C"/>
</dbReference>
<dbReference type="Pfam" id="PF07569">
    <property type="entry name" value="Hira"/>
    <property type="match status" value="1"/>
</dbReference>
<evidence type="ECO:0000256" key="2">
    <source>
        <dbReference type="ARBA" id="ARBA00007306"/>
    </source>
</evidence>
<evidence type="ECO:0000256" key="7">
    <source>
        <dbReference type="ARBA" id="ARBA00023163"/>
    </source>
</evidence>
<comment type="function">
    <text evidence="10">Required for replication-independent chromatin assembly and for the periodic repression of histone gene transcription during the cell cycle.</text>
</comment>
<dbReference type="Pfam" id="PF00400">
    <property type="entry name" value="WD40"/>
    <property type="match status" value="1"/>
</dbReference>
<evidence type="ECO:0000256" key="3">
    <source>
        <dbReference type="ARBA" id="ARBA00022574"/>
    </source>
</evidence>
<evidence type="ECO:0000259" key="12">
    <source>
        <dbReference type="Pfam" id="PF07569"/>
    </source>
</evidence>
<keyword evidence="3 9" id="KW-0853">WD repeat</keyword>
<dbReference type="GO" id="GO:0000785">
    <property type="term" value="C:chromatin"/>
    <property type="evidence" value="ECO:0007669"/>
    <property type="project" value="TreeGrafter"/>
</dbReference>
<sequence length="946" mass="99732">MLLEKLQWVQHKGENNTLCAITSVDVSQDGKRFATAGGDGRVKVWSTEGLLAADKASPDVATGGANGVHAVNGQKSAVQKPLAILTQHTLGVNCVRWSHNSRYLASAADDKYIFVWRLQPGQVSAIKSESFLKFKLSQPYFSREQAPAGGEFGTGATAENWSRCLGLQGHGMDVVDCAWSPDDTLLASVSLDNRVIIWRVAPAPGSAPLALGALVAPLKVLDGHQGFAKGVCWDPVGRYLASAGDDKTLVVRRAGGDWGVEARITEQFSAKGHTLFRRLSWSPDGASLCATNARARGKPVHTAAIIERGKWTEWLDLVGHSASTSISRFSNNIFSADSSKYCVLAVGSTDGVVSVWKSPSDFGWGGEGQMLLIASHDGTVALARFTEAEVGKAVPDEERRQVLRTKYGGAVGTLALGAAAIPETPYQLAVAQARSTDLQQIPPQIARPATNGGASTGTLGPRPPQLQQQQQQQRLAGGKRRITPMIVTAAPAHVEHGNGGGGGGDDWGASQSQEHASTCRVTGRSLQRRLCVEPRDPSLVNNNKEFSCAIISAGWFTMQYTLCIHHLTTQTAGCKRQVTRGGGGGAAAAWRDYVAGKVTACCGNTMLSAVGCTDGSVYLYDRAGVRAAVPFVLEGAVAHLECNESPSPQPPAPAQAPPPPRCDHLLAITSEGVVTAWNVTDMSRTVTGTLGAVLRTMAPATAQQRRSKRQRVAEGEDAKAAKEGGSAAAAVPYPRIVRLQTWLRVADGRHALSSFHTSLATSTSSLAAPSTSSADAALDLQPGAVVERLQASVRRGARVTASGISSVATADIMPLLTTLPGEAAAGGALQHSVTRAHLEESLNCALALSSRLEFERVLGLYARHLAAPGRVDELRIRSLCDRLSAPAADASQTSTSTERAGVPLLGLRLGPGFEVLGAPRQQLLERIVLPALSSNSAVQRLVQEYA</sequence>
<dbReference type="Pfam" id="PF24105">
    <property type="entry name" value="Beta-prop_CAF1B_HIR1"/>
    <property type="match status" value="1"/>
</dbReference>
<feature type="non-terminal residue" evidence="14">
    <location>
        <position position="1"/>
    </location>
</feature>
<keyword evidence="5 10" id="KW-0156">Chromatin regulator</keyword>
<dbReference type="PROSITE" id="PS50082">
    <property type="entry name" value="WD_REPEATS_2"/>
    <property type="match status" value="3"/>
</dbReference>
<evidence type="ECO:0000256" key="9">
    <source>
        <dbReference type="PROSITE-ProRule" id="PRU00221"/>
    </source>
</evidence>
<dbReference type="SUPFAM" id="SSF50978">
    <property type="entry name" value="WD40 repeat-like"/>
    <property type="match status" value="2"/>
</dbReference>
<feature type="domain" description="Protein HIRA-like C-terminal" evidence="12">
    <location>
        <begin position="663"/>
        <end position="883"/>
    </location>
</feature>
<keyword evidence="6 10" id="KW-0805">Transcription regulation</keyword>
<keyword evidence="4 10" id="KW-0677">Repeat</keyword>
<feature type="region of interest" description="Disordered" evidence="11">
    <location>
        <begin position="698"/>
        <end position="723"/>
    </location>
</feature>
<evidence type="ECO:0000256" key="5">
    <source>
        <dbReference type="ARBA" id="ARBA00022853"/>
    </source>
</evidence>
<feature type="repeat" description="WD" evidence="9">
    <location>
        <begin position="167"/>
        <end position="200"/>
    </location>
</feature>
<dbReference type="PANTHER" id="PTHR13831:SF0">
    <property type="entry name" value="PROTEIN HIRA"/>
    <property type="match status" value="1"/>
</dbReference>
<evidence type="ECO:0000313" key="15">
    <source>
        <dbReference type="Proteomes" id="UP000664859"/>
    </source>
</evidence>
<feature type="compositionally biased region" description="Low complexity" evidence="11">
    <location>
        <begin position="465"/>
        <end position="475"/>
    </location>
</feature>
<dbReference type="EMBL" id="JAFCMP010000078">
    <property type="protein sequence ID" value="KAG5188065.1"/>
    <property type="molecule type" value="Genomic_DNA"/>
</dbReference>
<dbReference type="Proteomes" id="UP000664859">
    <property type="component" value="Unassembled WGS sequence"/>
</dbReference>
<evidence type="ECO:0000256" key="10">
    <source>
        <dbReference type="RuleBase" id="RU364014"/>
    </source>
</evidence>
<comment type="subcellular location">
    <subcellularLocation>
        <location evidence="1 10">Nucleus</location>
    </subcellularLocation>
</comment>
<dbReference type="AlphaFoldDB" id="A0A836CIQ6"/>
<dbReference type="PROSITE" id="PS50294">
    <property type="entry name" value="WD_REPEATS_REGION"/>
    <property type="match status" value="2"/>
</dbReference>
<feature type="region of interest" description="Disordered" evidence="11">
    <location>
        <begin position="444"/>
        <end position="478"/>
    </location>
</feature>
<evidence type="ECO:0000256" key="6">
    <source>
        <dbReference type="ARBA" id="ARBA00023015"/>
    </source>
</evidence>
<evidence type="ECO:0000313" key="14">
    <source>
        <dbReference type="EMBL" id="KAG5188065.1"/>
    </source>
</evidence>
<evidence type="ECO:0000256" key="1">
    <source>
        <dbReference type="ARBA" id="ARBA00004123"/>
    </source>
</evidence>
<feature type="repeat" description="WD" evidence="9">
    <location>
        <begin position="85"/>
        <end position="126"/>
    </location>
</feature>
<dbReference type="GO" id="GO:0031491">
    <property type="term" value="F:nucleosome binding"/>
    <property type="evidence" value="ECO:0007669"/>
    <property type="project" value="TreeGrafter"/>
</dbReference>
<dbReference type="InterPro" id="IPR031120">
    <property type="entry name" value="HIR1-like"/>
</dbReference>
<name>A0A836CIQ6_9STRA</name>
<dbReference type="GO" id="GO:0006338">
    <property type="term" value="P:chromatin remodeling"/>
    <property type="evidence" value="ECO:0007669"/>
    <property type="project" value="InterPro"/>
</dbReference>
<dbReference type="GO" id="GO:0005634">
    <property type="term" value="C:nucleus"/>
    <property type="evidence" value="ECO:0007669"/>
    <property type="project" value="UniProtKB-SubCell"/>
</dbReference>
<protein>
    <recommendedName>
        <fullName evidence="10">Protein HIRA</fullName>
    </recommendedName>
</protein>
<evidence type="ECO:0000256" key="4">
    <source>
        <dbReference type="ARBA" id="ARBA00022737"/>
    </source>
</evidence>
<keyword evidence="8 10" id="KW-0539">Nucleus</keyword>
<keyword evidence="7 10" id="KW-0804">Transcription</keyword>
<dbReference type="InterPro" id="IPR055410">
    <property type="entry name" value="Beta-prop_CAF1B_HIR1"/>
</dbReference>
<dbReference type="InterPro" id="IPR015943">
    <property type="entry name" value="WD40/YVTN_repeat-like_dom_sf"/>
</dbReference>
<dbReference type="PANTHER" id="PTHR13831">
    <property type="entry name" value="MEMBER OF THE HIR1 FAMILY OF WD-REPEAT PROTEINS"/>
    <property type="match status" value="1"/>
</dbReference>
<evidence type="ECO:0000256" key="11">
    <source>
        <dbReference type="SAM" id="MobiDB-lite"/>
    </source>
</evidence>
<feature type="compositionally biased region" description="Gly residues" evidence="11">
    <location>
        <begin position="497"/>
        <end position="506"/>
    </location>
</feature>
<reference evidence="14" key="1">
    <citation type="submission" date="2021-02" db="EMBL/GenBank/DDBJ databases">
        <title>First Annotated Genome of the Yellow-green Alga Tribonema minus.</title>
        <authorList>
            <person name="Mahan K.M."/>
        </authorList>
    </citation>
    <scope>NUCLEOTIDE SEQUENCE</scope>
    <source>
        <strain evidence="14">UTEX B ZZ1240</strain>
    </source>
</reference>
<feature type="compositionally biased region" description="Basic and acidic residues" evidence="11">
    <location>
        <begin position="711"/>
        <end position="722"/>
    </location>
</feature>
<feature type="repeat" description="WD" evidence="9">
    <location>
        <begin position="21"/>
        <end position="48"/>
    </location>
</feature>
<dbReference type="InterPro" id="IPR001680">
    <property type="entry name" value="WD40_rpt"/>
</dbReference>
<dbReference type="Gene3D" id="2.130.10.10">
    <property type="entry name" value="YVTN repeat-like/Quinoprotein amine dehydrogenase"/>
    <property type="match status" value="2"/>
</dbReference>
<organism evidence="14 15">
    <name type="scientific">Tribonema minus</name>
    <dbReference type="NCBI Taxonomy" id="303371"/>
    <lineage>
        <taxon>Eukaryota</taxon>
        <taxon>Sar</taxon>
        <taxon>Stramenopiles</taxon>
        <taxon>Ochrophyta</taxon>
        <taxon>PX clade</taxon>
        <taxon>Xanthophyceae</taxon>
        <taxon>Tribonematales</taxon>
        <taxon>Tribonemataceae</taxon>
        <taxon>Tribonema</taxon>
    </lineage>
</organism>
<feature type="region of interest" description="Disordered" evidence="11">
    <location>
        <begin position="494"/>
        <end position="516"/>
    </location>
</feature>
<dbReference type="SMART" id="SM00320">
    <property type="entry name" value="WD40"/>
    <property type="match status" value="5"/>
</dbReference>